<gene>
    <name evidence="2" type="ORF">GUJ93_ZPchr0010g7961</name>
</gene>
<feature type="chain" id="PRO_5035299244" evidence="1">
    <location>
        <begin position="21"/>
        <end position="145"/>
    </location>
</feature>
<protein>
    <submittedName>
        <fullName evidence="2">Uncharacterized protein</fullName>
    </submittedName>
</protein>
<proteinExistence type="predicted"/>
<dbReference type="AlphaFoldDB" id="A0A8J5WEY3"/>
<reference evidence="2" key="1">
    <citation type="journal article" date="2021" name="bioRxiv">
        <title>Whole Genome Assembly and Annotation of Northern Wild Rice, Zizania palustris L., Supports a Whole Genome Duplication in the Zizania Genus.</title>
        <authorList>
            <person name="Haas M."/>
            <person name="Kono T."/>
            <person name="Macchietto M."/>
            <person name="Millas R."/>
            <person name="McGilp L."/>
            <person name="Shao M."/>
            <person name="Duquette J."/>
            <person name="Hirsch C.N."/>
            <person name="Kimball J."/>
        </authorList>
    </citation>
    <scope>NUCLEOTIDE SEQUENCE</scope>
    <source>
        <tissue evidence="2">Fresh leaf tissue</tissue>
    </source>
</reference>
<sequence length="145" mass="16376">MPSRSRLPLCLLLLLPHVRRHRPPCSPVPVRRLLSYYPSSAAAAAEVTLSVEDSVAGMVLPFFGSMAGAPRLEYKGGAAWDGQEEFEREASIVARFEFCHGLLRERRWRETRATLMRLVSKQGERDMSFRVSNYQPFHVLGSDDA</sequence>
<organism evidence="2 3">
    <name type="scientific">Zizania palustris</name>
    <name type="common">Northern wild rice</name>
    <dbReference type="NCBI Taxonomy" id="103762"/>
    <lineage>
        <taxon>Eukaryota</taxon>
        <taxon>Viridiplantae</taxon>
        <taxon>Streptophyta</taxon>
        <taxon>Embryophyta</taxon>
        <taxon>Tracheophyta</taxon>
        <taxon>Spermatophyta</taxon>
        <taxon>Magnoliopsida</taxon>
        <taxon>Liliopsida</taxon>
        <taxon>Poales</taxon>
        <taxon>Poaceae</taxon>
        <taxon>BOP clade</taxon>
        <taxon>Oryzoideae</taxon>
        <taxon>Oryzeae</taxon>
        <taxon>Zizaniinae</taxon>
        <taxon>Zizania</taxon>
    </lineage>
</organism>
<comment type="caution">
    <text evidence="2">The sequence shown here is derived from an EMBL/GenBank/DDBJ whole genome shotgun (WGS) entry which is preliminary data.</text>
</comment>
<feature type="signal peptide" evidence="1">
    <location>
        <begin position="1"/>
        <end position="20"/>
    </location>
</feature>
<accession>A0A8J5WEY3</accession>
<reference evidence="2" key="2">
    <citation type="submission" date="2021-02" db="EMBL/GenBank/DDBJ databases">
        <authorList>
            <person name="Kimball J.A."/>
            <person name="Haas M.W."/>
            <person name="Macchietto M."/>
            <person name="Kono T."/>
            <person name="Duquette J."/>
            <person name="Shao M."/>
        </authorList>
    </citation>
    <scope>NUCLEOTIDE SEQUENCE</scope>
    <source>
        <tissue evidence="2">Fresh leaf tissue</tissue>
    </source>
</reference>
<keyword evidence="3" id="KW-1185">Reference proteome</keyword>
<evidence type="ECO:0000313" key="3">
    <source>
        <dbReference type="Proteomes" id="UP000729402"/>
    </source>
</evidence>
<dbReference type="EMBL" id="JAAALK010000082">
    <property type="protein sequence ID" value="KAG8088700.1"/>
    <property type="molecule type" value="Genomic_DNA"/>
</dbReference>
<name>A0A8J5WEY3_ZIZPA</name>
<dbReference type="Proteomes" id="UP000729402">
    <property type="component" value="Unassembled WGS sequence"/>
</dbReference>
<keyword evidence="1" id="KW-0732">Signal</keyword>
<evidence type="ECO:0000256" key="1">
    <source>
        <dbReference type="SAM" id="SignalP"/>
    </source>
</evidence>
<evidence type="ECO:0000313" key="2">
    <source>
        <dbReference type="EMBL" id="KAG8088700.1"/>
    </source>
</evidence>